<accession>A0A1X0QIJ5</accession>
<dbReference type="InterPro" id="IPR029055">
    <property type="entry name" value="Ntn_hydrolases_N"/>
</dbReference>
<proteinExistence type="predicted"/>
<gene>
    <name evidence="1" type="ORF">A0H76_616</name>
</gene>
<dbReference type="Proteomes" id="UP000192501">
    <property type="component" value="Unassembled WGS sequence"/>
</dbReference>
<dbReference type="VEuPathDB" id="MicrosporidiaDB:A0H76_616"/>
<organism evidence="1 2">
    <name type="scientific">Hepatospora eriocheir</name>
    <dbReference type="NCBI Taxonomy" id="1081669"/>
    <lineage>
        <taxon>Eukaryota</taxon>
        <taxon>Fungi</taxon>
        <taxon>Fungi incertae sedis</taxon>
        <taxon>Microsporidia</taxon>
        <taxon>Hepatosporidae</taxon>
        <taxon>Hepatospora</taxon>
    </lineage>
</organism>
<dbReference type="VEuPathDB" id="MicrosporidiaDB:HERIO_303"/>
<name>A0A1X0QIJ5_9MICR</name>
<evidence type="ECO:0000313" key="1">
    <source>
        <dbReference type="EMBL" id="ORD99573.1"/>
    </source>
</evidence>
<dbReference type="EMBL" id="LTAI01000160">
    <property type="protein sequence ID" value="ORD99573.1"/>
    <property type="molecule type" value="Genomic_DNA"/>
</dbReference>
<comment type="caution">
    <text evidence="1">The sequence shown here is derived from an EMBL/GenBank/DDBJ whole genome shotgun (WGS) entry which is preliminary data.</text>
</comment>
<dbReference type="Gene3D" id="3.60.20.10">
    <property type="entry name" value="Glutamine Phosphoribosylpyrophosphate, subunit 1, domain 1"/>
    <property type="match status" value="1"/>
</dbReference>
<protein>
    <submittedName>
        <fullName evidence="1">Uncharacterized protein</fullName>
    </submittedName>
</protein>
<dbReference type="AlphaFoldDB" id="A0A1X0QIJ5"/>
<reference evidence="1 2" key="1">
    <citation type="journal article" date="2017" name="Environ. Microbiol.">
        <title>Decay of the glycolytic pathway and adaptation to intranuclear parasitism within Enterocytozoonidae microsporidia.</title>
        <authorList>
            <person name="Wiredu Boakye D."/>
            <person name="Jaroenlak P."/>
            <person name="Prachumwat A."/>
            <person name="Williams T.A."/>
            <person name="Bateman K.S."/>
            <person name="Itsathitphaisarn O."/>
            <person name="Sritunyalucksana K."/>
            <person name="Paszkiewicz K.H."/>
            <person name="Moore K.A."/>
            <person name="Stentiford G.D."/>
            <person name="Williams B.A."/>
        </authorList>
    </citation>
    <scope>NUCLEOTIDE SEQUENCE [LARGE SCALE GENOMIC DNA]</scope>
    <source>
        <strain evidence="2">canceri</strain>
    </source>
</reference>
<dbReference type="SUPFAM" id="SSF56235">
    <property type="entry name" value="N-terminal nucleophile aminohydrolases (Ntn hydrolases)"/>
    <property type="match status" value="1"/>
</dbReference>
<evidence type="ECO:0000313" key="2">
    <source>
        <dbReference type="Proteomes" id="UP000192501"/>
    </source>
</evidence>
<sequence length="194" mass="22387">MKNNISFAFKTDTHNYLVSQTTVYSNLFKYKESHDEVMNFNGSLLSITGDISENSELKNLTNYLKYVELSLEIDVKCNHIAKFLSDTIYQSLRTRNPFSSQVIVIDKDDVVLVDQYGYLFKDNIVFTGFGGYFLYGIYDSYKNTLENNCDEVAINDFISKCLATLKEKFIMEANNWRIDKIDRNGTINTGFITI</sequence>